<accession>A0ABY4DB14</accession>
<dbReference type="InterPro" id="IPR047729">
    <property type="entry name" value="Sce7726-like"/>
</dbReference>
<evidence type="ECO:0000313" key="1">
    <source>
        <dbReference type="EMBL" id="UOM50668.1"/>
    </source>
</evidence>
<dbReference type="Proteomes" id="UP000829708">
    <property type="component" value="Chromosome"/>
</dbReference>
<gene>
    <name evidence="1" type="ORF">MUG09_13975</name>
</gene>
<reference evidence="2" key="1">
    <citation type="journal article" date="2024" name="J Bioinform Genom">
        <title>Complete genome sequence of the type strain bacterium Sphaerochaeta associata GLS2t (VKM B-2742)t.</title>
        <authorList>
            <person name="Troshina O.Y."/>
            <person name="Tepeeva A.N."/>
            <person name="Arzamasceva V.O."/>
            <person name="Whitman W.B."/>
            <person name="Varghese N."/>
            <person name="Shapiro N."/>
            <person name="Woyke T."/>
            <person name="Kripides N.C."/>
            <person name="Vasilenko O.V."/>
        </authorList>
    </citation>
    <scope>NUCLEOTIDE SEQUENCE [LARGE SCALE GENOMIC DNA]</scope>
    <source>
        <strain evidence="2">GLS2T</strain>
    </source>
</reference>
<dbReference type="EMBL" id="CP094929">
    <property type="protein sequence ID" value="UOM50668.1"/>
    <property type="molecule type" value="Genomic_DNA"/>
</dbReference>
<proteinExistence type="predicted"/>
<keyword evidence="2" id="KW-1185">Reference proteome</keyword>
<dbReference type="NCBIfam" id="NF033832">
    <property type="entry name" value="sce7726_fam"/>
    <property type="match status" value="1"/>
</dbReference>
<name>A0ABY4DB14_9SPIR</name>
<sequence>MSKHDGLYNKLFTQKVFEALMSKKGHAVYQALAEADFQHPHLLSNGEIIHKLYSQMSKCYRNEYFYQNTLLNTLLLGKHSVRTTTALSQVTVGKAVADFILINGKAVVYEIKSDLDSFDRLESQIEAYYHAFDHVCVVAPESSFSRLNTMFSNSPVGIYVLTARNTISTKQKKEPVADSSKLSHQALFKLLRKREYEHVVYSYHGFLPEATPVFWYEACEALFSKIPLDQAYRVVLKTLKNRVSIEQEQIQAVPYSLRSLAYFNTGTALDAASLQSFLNQQYRR</sequence>
<protein>
    <submittedName>
        <fullName evidence="1">Sce7726 family protein</fullName>
    </submittedName>
</protein>
<dbReference type="RefSeq" id="WP_244772055.1">
    <property type="nucleotide sequence ID" value="NZ_CP094929.1"/>
</dbReference>
<organism evidence="1 2">
    <name type="scientific">Sphaerochaeta associata</name>
    <dbReference type="NCBI Taxonomy" id="1129264"/>
    <lineage>
        <taxon>Bacteria</taxon>
        <taxon>Pseudomonadati</taxon>
        <taxon>Spirochaetota</taxon>
        <taxon>Spirochaetia</taxon>
        <taxon>Spirochaetales</taxon>
        <taxon>Sphaerochaetaceae</taxon>
        <taxon>Sphaerochaeta</taxon>
    </lineage>
</organism>
<evidence type="ECO:0000313" key="2">
    <source>
        <dbReference type="Proteomes" id="UP000829708"/>
    </source>
</evidence>